<dbReference type="PANTHER" id="PTHR11439">
    <property type="entry name" value="GAG-POL-RELATED RETROTRANSPOSON"/>
    <property type="match status" value="1"/>
</dbReference>
<evidence type="ECO:0000313" key="1">
    <source>
        <dbReference type="Proteomes" id="UP000694930"/>
    </source>
</evidence>
<keyword evidence="1" id="KW-1185">Reference proteome</keyword>
<reference evidence="1" key="1">
    <citation type="journal article" date="2014" name="Nat. Genet.">
        <title>The genome of the stress-tolerant wild tomato species Solanum pennellii.</title>
        <authorList>
            <person name="Bolger A."/>
            <person name="Scossa F."/>
            <person name="Bolger M.E."/>
            <person name="Lanz C."/>
            <person name="Maumus F."/>
            <person name="Tohge T."/>
            <person name="Quesneville H."/>
            <person name="Alseekh S."/>
            <person name="Sorensen I."/>
            <person name="Lichtenstein G."/>
            <person name="Fich E.A."/>
            <person name="Conte M."/>
            <person name="Keller H."/>
            <person name="Schneeberger K."/>
            <person name="Schwacke R."/>
            <person name="Ofner I."/>
            <person name="Vrebalov J."/>
            <person name="Xu Y."/>
            <person name="Osorio S."/>
            <person name="Aflitos S.A."/>
            <person name="Schijlen E."/>
            <person name="Jimenez-Gomez J.M."/>
            <person name="Ryngajllo M."/>
            <person name="Kimura S."/>
            <person name="Kumar R."/>
            <person name="Koenig D."/>
            <person name="Headland L.R."/>
            <person name="Maloof J.N."/>
            <person name="Sinha N."/>
            <person name="van Ham R.C."/>
            <person name="Lankhorst R.K."/>
            <person name="Mao L."/>
            <person name="Vogel A."/>
            <person name="Arsova B."/>
            <person name="Panstruga R."/>
            <person name="Fei Z."/>
            <person name="Rose J.K."/>
            <person name="Zamir D."/>
            <person name="Carrari F."/>
            <person name="Giovannoni J.J."/>
            <person name="Weigel D."/>
            <person name="Usadel B."/>
            <person name="Fernie A.R."/>
        </authorList>
    </citation>
    <scope>NUCLEOTIDE SEQUENCE [LARGE SCALE GENOMIC DNA]</scope>
    <source>
        <strain evidence="1">cv. LA0716</strain>
    </source>
</reference>
<dbReference type="RefSeq" id="XP_027774330.1">
    <property type="nucleotide sequence ID" value="XM_027918529.1"/>
</dbReference>
<dbReference type="CDD" id="cd09272">
    <property type="entry name" value="RNase_HI_RT_Ty1"/>
    <property type="match status" value="1"/>
</dbReference>
<gene>
    <name evidence="2" type="primary">LOC114078034</name>
</gene>
<accession>A0ABM1VF12</accession>
<dbReference type="GeneID" id="114078034"/>
<organism evidence="1 2">
    <name type="scientific">Solanum pennellii</name>
    <name type="common">Tomato</name>
    <name type="synonym">Lycopersicon pennellii</name>
    <dbReference type="NCBI Taxonomy" id="28526"/>
    <lineage>
        <taxon>Eukaryota</taxon>
        <taxon>Viridiplantae</taxon>
        <taxon>Streptophyta</taxon>
        <taxon>Embryophyta</taxon>
        <taxon>Tracheophyta</taxon>
        <taxon>Spermatophyta</taxon>
        <taxon>Magnoliopsida</taxon>
        <taxon>eudicotyledons</taxon>
        <taxon>Gunneridae</taxon>
        <taxon>Pentapetalae</taxon>
        <taxon>asterids</taxon>
        <taxon>lamiids</taxon>
        <taxon>Solanales</taxon>
        <taxon>Solanaceae</taxon>
        <taxon>Solanoideae</taxon>
        <taxon>Solaneae</taxon>
        <taxon>Solanum</taxon>
        <taxon>Solanum subgen. Lycopersicon</taxon>
    </lineage>
</organism>
<evidence type="ECO:0000313" key="2">
    <source>
        <dbReference type="RefSeq" id="XP_027774330.1"/>
    </source>
</evidence>
<dbReference type="Proteomes" id="UP000694930">
    <property type="component" value="Chromosome 7"/>
</dbReference>
<name>A0ABM1VF12_SOLPN</name>
<sequence>MIVGSLQYLTLTRPDITHAVNLASQFMQNPNNGHLQGCMDTQMLIGEVLPQLGDQLQAIAGANCISWTSKKQSTVARSSAEAEYRALASTASEMTWIMYLLHDLGVFL</sequence>
<protein>
    <submittedName>
        <fullName evidence="2">Uncharacterized protein LOC114078034</fullName>
    </submittedName>
</protein>
<dbReference type="PANTHER" id="PTHR11439:SF463">
    <property type="entry name" value="REVERSE TRANSCRIPTASE TY1_COPIA-TYPE DOMAIN-CONTAINING PROTEIN"/>
    <property type="match status" value="1"/>
</dbReference>
<reference evidence="2" key="2">
    <citation type="submission" date="2025-08" db="UniProtKB">
        <authorList>
            <consortium name="RefSeq"/>
        </authorList>
    </citation>
    <scope>IDENTIFICATION</scope>
</reference>
<proteinExistence type="predicted"/>